<dbReference type="Gene3D" id="3.50.30.60">
    <property type="entry name" value="LD-carboxypeptidase A C-terminal domain-like"/>
    <property type="match status" value="1"/>
</dbReference>
<dbReference type="Proteomes" id="UP001341444">
    <property type="component" value="Unassembled WGS sequence"/>
</dbReference>
<evidence type="ECO:0000259" key="8">
    <source>
        <dbReference type="Pfam" id="PF17676"/>
    </source>
</evidence>
<evidence type="ECO:0000259" key="7">
    <source>
        <dbReference type="Pfam" id="PF02016"/>
    </source>
</evidence>
<dbReference type="PIRSF" id="PIRSF028757">
    <property type="entry name" value="LD-carboxypeptidase"/>
    <property type="match status" value="1"/>
</dbReference>
<protein>
    <submittedName>
        <fullName evidence="9">LD-carboxypeptidase</fullName>
    </submittedName>
</protein>
<evidence type="ECO:0000256" key="5">
    <source>
        <dbReference type="ARBA" id="ARBA00022825"/>
    </source>
</evidence>
<dbReference type="InterPro" id="IPR040449">
    <property type="entry name" value="Peptidase_S66_N"/>
</dbReference>
<sequence length="312" mass="34017">MGKGRPVKKGDTIGLTSPASPAKPEMAVRAITAVKDLGFKVKVGKSCFSNSGGYLAGDPRYRAQEINAMFRDPEITAIVCMRGGYGSLQILPYLNYQLIRENPKIFIGYSDITSVHTALQQECGLITIHGPMASTELVKDDPFTCKALLEVVNGHRFPRRLENPEGEEIGVLVPGTASGKLVGGNLAVLCSMMGTPFEINTTGKLLFLEDIHEEPYKIDRMLTQLMLAGKLHNTSGFVIGTWTDCEPVSYPDGYTVMNVVERMIIPLGKPAIFNFRAGHCSPMQSLPLGAEATLDALNGWLRIDENPVKEQC</sequence>
<dbReference type="Pfam" id="PF02016">
    <property type="entry name" value="Peptidase_S66"/>
    <property type="match status" value="1"/>
</dbReference>
<keyword evidence="4" id="KW-0378">Hydrolase</keyword>
<dbReference type="SUPFAM" id="SSF52317">
    <property type="entry name" value="Class I glutamine amidotransferase-like"/>
    <property type="match status" value="1"/>
</dbReference>
<evidence type="ECO:0000256" key="4">
    <source>
        <dbReference type="ARBA" id="ARBA00022801"/>
    </source>
</evidence>
<dbReference type="RefSeq" id="WP_066264392.1">
    <property type="nucleotide sequence ID" value="NZ_JARMAB010000019.1"/>
</dbReference>
<evidence type="ECO:0000256" key="6">
    <source>
        <dbReference type="SAM" id="MobiDB-lite"/>
    </source>
</evidence>
<keyword evidence="2" id="KW-0121">Carboxypeptidase</keyword>
<keyword evidence="10" id="KW-1185">Reference proteome</keyword>
<accession>A0ABU6MHB5</accession>
<dbReference type="PANTHER" id="PTHR30237:SF2">
    <property type="entry name" value="MUREIN TETRAPEPTIDE CARBOXYPEPTIDASE"/>
    <property type="match status" value="1"/>
</dbReference>
<dbReference type="Pfam" id="PF17676">
    <property type="entry name" value="Peptidase_S66C"/>
    <property type="match status" value="1"/>
</dbReference>
<evidence type="ECO:0000313" key="9">
    <source>
        <dbReference type="EMBL" id="MED1204071.1"/>
    </source>
</evidence>
<dbReference type="EMBL" id="JARMAB010000019">
    <property type="protein sequence ID" value="MED1204071.1"/>
    <property type="molecule type" value="Genomic_DNA"/>
</dbReference>
<evidence type="ECO:0000256" key="3">
    <source>
        <dbReference type="ARBA" id="ARBA00022670"/>
    </source>
</evidence>
<dbReference type="InterPro" id="IPR027478">
    <property type="entry name" value="LdcA_N"/>
</dbReference>
<comment type="similarity">
    <text evidence="1">Belongs to the peptidase S66 family.</text>
</comment>
<evidence type="ECO:0000256" key="2">
    <source>
        <dbReference type="ARBA" id="ARBA00022645"/>
    </source>
</evidence>
<reference evidence="9 10" key="1">
    <citation type="submission" date="2023-03" db="EMBL/GenBank/DDBJ databases">
        <title>Bacillus Genome Sequencing.</title>
        <authorList>
            <person name="Dunlap C."/>
        </authorList>
    </citation>
    <scope>NUCLEOTIDE SEQUENCE [LARGE SCALE GENOMIC DNA]</scope>
    <source>
        <strain evidence="9 10">B-23453</strain>
    </source>
</reference>
<keyword evidence="5" id="KW-0720">Serine protease</keyword>
<evidence type="ECO:0000313" key="10">
    <source>
        <dbReference type="Proteomes" id="UP001341444"/>
    </source>
</evidence>
<feature type="domain" description="LD-carboxypeptidase C-terminal" evidence="8">
    <location>
        <begin position="178"/>
        <end position="294"/>
    </location>
</feature>
<name>A0ABU6MHB5_9BACI</name>
<feature type="region of interest" description="Disordered" evidence="6">
    <location>
        <begin position="1"/>
        <end position="21"/>
    </location>
</feature>
<dbReference type="InterPro" id="IPR029062">
    <property type="entry name" value="Class_I_gatase-like"/>
</dbReference>
<feature type="domain" description="LD-carboxypeptidase N-terminal" evidence="7">
    <location>
        <begin position="13"/>
        <end position="130"/>
    </location>
</feature>
<dbReference type="InterPro" id="IPR003507">
    <property type="entry name" value="S66_fam"/>
</dbReference>
<dbReference type="Gene3D" id="3.40.50.10740">
    <property type="entry name" value="Class I glutamine amidotransferase-like"/>
    <property type="match status" value="1"/>
</dbReference>
<proteinExistence type="inferred from homology"/>
<gene>
    <name evidence="9" type="ORF">P4T90_13510</name>
</gene>
<keyword evidence="3" id="KW-0645">Protease</keyword>
<dbReference type="CDD" id="cd07025">
    <property type="entry name" value="Peptidase_S66"/>
    <property type="match status" value="1"/>
</dbReference>
<comment type="caution">
    <text evidence="9">The sequence shown here is derived from an EMBL/GenBank/DDBJ whole genome shotgun (WGS) entry which is preliminary data.</text>
</comment>
<dbReference type="InterPro" id="IPR040921">
    <property type="entry name" value="Peptidase_S66C"/>
</dbReference>
<dbReference type="PANTHER" id="PTHR30237">
    <property type="entry name" value="MURAMOYLTETRAPEPTIDE CARBOXYPEPTIDASE"/>
    <property type="match status" value="1"/>
</dbReference>
<dbReference type="SUPFAM" id="SSF141986">
    <property type="entry name" value="LD-carboxypeptidase A C-terminal domain-like"/>
    <property type="match status" value="1"/>
</dbReference>
<evidence type="ECO:0000256" key="1">
    <source>
        <dbReference type="ARBA" id="ARBA00010233"/>
    </source>
</evidence>
<organism evidence="9 10">
    <name type="scientific">Heyndrickxia acidicola</name>
    <dbReference type="NCBI Taxonomy" id="209389"/>
    <lineage>
        <taxon>Bacteria</taxon>
        <taxon>Bacillati</taxon>
        <taxon>Bacillota</taxon>
        <taxon>Bacilli</taxon>
        <taxon>Bacillales</taxon>
        <taxon>Bacillaceae</taxon>
        <taxon>Heyndrickxia</taxon>
    </lineage>
</organism>
<dbReference type="InterPro" id="IPR027461">
    <property type="entry name" value="Carboxypeptidase_A_C_sf"/>
</dbReference>